<organism evidence="1 2">
    <name type="scientific">Apatococcus fuscideae</name>
    <dbReference type="NCBI Taxonomy" id="2026836"/>
    <lineage>
        <taxon>Eukaryota</taxon>
        <taxon>Viridiplantae</taxon>
        <taxon>Chlorophyta</taxon>
        <taxon>core chlorophytes</taxon>
        <taxon>Trebouxiophyceae</taxon>
        <taxon>Chlorellales</taxon>
        <taxon>Chlorellaceae</taxon>
        <taxon>Apatococcus</taxon>
    </lineage>
</organism>
<comment type="caution">
    <text evidence="1">The sequence shown here is derived from an EMBL/GenBank/DDBJ whole genome shotgun (WGS) entry which is preliminary data.</text>
</comment>
<dbReference type="AlphaFoldDB" id="A0AAW1STW7"/>
<evidence type="ECO:0000313" key="1">
    <source>
        <dbReference type="EMBL" id="KAK9857207.1"/>
    </source>
</evidence>
<name>A0AAW1STW7_9CHLO</name>
<evidence type="ECO:0008006" key="3">
    <source>
        <dbReference type="Google" id="ProtNLM"/>
    </source>
</evidence>
<proteinExistence type="predicted"/>
<protein>
    <recommendedName>
        <fullName evidence="3">F-box domain-containing protein</fullName>
    </recommendedName>
</protein>
<sequence length="101" mass="10785">MNASRAQDPEPDLVHVLSQCVLPALDLRQLATLKTLNRTAADATALRKGAPRVPLRCIISEVPHVSDEAKLAPCGTVLVDCTSGWIGPLALLKCATTLEWS</sequence>
<evidence type="ECO:0000313" key="2">
    <source>
        <dbReference type="Proteomes" id="UP001485043"/>
    </source>
</evidence>
<dbReference type="Proteomes" id="UP001485043">
    <property type="component" value="Unassembled WGS sequence"/>
</dbReference>
<reference evidence="1 2" key="1">
    <citation type="journal article" date="2024" name="Nat. Commun.">
        <title>Phylogenomics reveals the evolutionary origins of lichenization in chlorophyte algae.</title>
        <authorList>
            <person name="Puginier C."/>
            <person name="Libourel C."/>
            <person name="Otte J."/>
            <person name="Skaloud P."/>
            <person name="Haon M."/>
            <person name="Grisel S."/>
            <person name="Petersen M."/>
            <person name="Berrin J.G."/>
            <person name="Delaux P.M."/>
            <person name="Dal Grande F."/>
            <person name="Keller J."/>
        </authorList>
    </citation>
    <scope>NUCLEOTIDE SEQUENCE [LARGE SCALE GENOMIC DNA]</scope>
    <source>
        <strain evidence="1 2">SAG 2523</strain>
    </source>
</reference>
<gene>
    <name evidence="1" type="ORF">WJX84_011331</name>
</gene>
<dbReference type="EMBL" id="JALJOV010000980">
    <property type="protein sequence ID" value="KAK9857207.1"/>
    <property type="molecule type" value="Genomic_DNA"/>
</dbReference>
<keyword evidence="2" id="KW-1185">Reference proteome</keyword>
<accession>A0AAW1STW7</accession>